<evidence type="ECO:0000256" key="1">
    <source>
        <dbReference type="SAM" id="SignalP"/>
    </source>
</evidence>
<reference evidence="4" key="2">
    <citation type="submission" date="2025-04" db="UniProtKB">
        <authorList>
            <consortium name="RefSeq"/>
        </authorList>
    </citation>
    <scope>IDENTIFICATION</scope>
</reference>
<dbReference type="KEGG" id="cmo:103501542"/>
<evidence type="ECO:0000313" key="3">
    <source>
        <dbReference type="Proteomes" id="UP001652600"/>
    </source>
</evidence>
<reference evidence="2" key="1">
    <citation type="submission" date="2023-03" db="UniProtKB">
        <authorList>
            <consortium name="EnsemblPlants"/>
        </authorList>
    </citation>
    <scope>IDENTIFICATION</scope>
</reference>
<dbReference type="SUPFAM" id="SSF141562">
    <property type="entry name" value="At5g01610-like"/>
    <property type="match status" value="1"/>
</dbReference>
<reference evidence="3" key="3">
    <citation type="submission" date="2025-05" db="UniProtKB">
        <authorList>
            <consortium name="RefSeq"/>
        </authorList>
    </citation>
    <scope>NUCLEOTIDE SEQUENCE [LARGE SCALE GENOMIC DNA]</scope>
</reference>
<dbReference type="PANTHER" id="PTHR31676">
    <property type="entry name" value="T31J12.3 PROTEIN-RELATED"/>
    <property type="match status" value="1"/>
</dbReference>
<organism evidence="3 4">
    <name type="scientific">Cucumis melo</name>
    <name type="common">Muskmelon</name>
    <dbReference type="NCBI Taxonomy" id="3656"/>
    <lineage>
        <taxon>Eukaryota</taxon>
        <taxon>Viridiplantae</taxon>
        <taxon>Streptophyta</taxon>
        <taxon>Embryophyta</taxon>
        <taxon>Tracheophyta</taxon>
        <taxon>Spermatophyta</taxon>
        <taxon>Magnoliopsida</taxon>
        <taxon>eudicotyledons</taxon>
        <taxon>Gunneridae</taxon>
        <taxon>Pentapetalae</taxon>
        <taxon>rosids</taxon>
        <taxon>fabids</taxon>
        <taxon>Cucurbitales</taxon>
        <taxon>Cucurbitaceae</taxon>
        <taxon>Benincaseae</taxon>
        <taxon>Cucumis</taxon>
    </lineage>
</organism>
<evidence type="ECO:0000313" key="2">
    <source>
        <dbReference type="EnsemblPlants" id="MELO3C025322.2.1"/>
    </source>
</evidence>
<dbReference type="GeneID" id="103501542"/>
<dbReference type="PANTHER" id="PTHR31676:SF172">
    <property type="entry name" value="OS01G0595400 PROTEIN"/>
    <property type="match status" value="1"/>
</dbReference>
<dbReference type="RefSeq" id="XP_008463372.1">
    <property type="nucleotide sequence ID" value="XM_008465150.2"/>
</dbReference>
<feature type="signal peptide" evidence="1">
    <location>
        <begin position="1"/>
        <end position="20"/>
    </location>
</feature>
<accession>A0A1S3CJ18</accession>
<name>A0A1S3CJ18_CUCME</name>
<feature type="chain" id="PRO_5044565708" evidence="1">
    <location>
        <begin position="21"/>
        <end position="153"/>
    </location>
</feature>
<keyword evidence="1" id="KW-0732">Signal</keyword>
<evidence type="ECO:0000313" key="4">
    <source>
        <dbReference type="RefSeq" id="XP_008463372.1"/>
    </source>
</evidence>
<dbReference type="InParanoid" id="A0A1S3CJ18"/>
<dbReference type="OrthoDB" id="744548at2759"/>
<dbReference type="Gene3D" id="2.30.240.10">
    <property type="entry name" value="At5g01610-like"/>
    <property type="match status" value="1"/>
</dbReference>
<sequence length="153" mass="16743">MKSIFLLFLFSALLPLSTQSIDSKNLNIPPSSAHARLADYGFPFGLLPSAVSTYTINETSGDFSLDLGDSCKFTLPPDNYVASFSRVVTGKIAKGRIHNLDGIRVRALFQWWSITGIRSTGEDLVFEVGLITAKYPSKSFNESPVCEGRRSSS</sequence>
<dbReference type="InterPro" id="IPR036758">
    <property type="entry name" value="At5g01610-like"/>
</dbReference>
<keyword evidence="3" id="KW-1185">Reference proteome</keyword>
<dbReference type="EnsemblPlants" id="MELO3C025322.2.1">
    <property type="protein sequence ID" value="MELO3C025322.2.1"/>
    <property type="gene ID" value="MELO3C025322.2"/>
</dbReference>
<gene>
    <name evidence="4" type="primary">LOC103501542</name>
    <name evidence="2" type="synonym">103501542</name>
</gene>
<dbReference type="eggNOG" id="ENOG502RZIU">
    <property type="taxonomic scope" value="Eukaryota"/>
</dbReference>
<dbReference type="Gramene" id="MELO3C025322.2.1">
    <property type="protein sequence ID" value="MELO3C025322.2.1"/>
    <property type="gene ID" value="MELO3C025322.2"/>
</dbReference>
<dbReference type="SMR" id="A0A1S3CJ18"/>
<dbReference type="AlphaFoldDB" id="A0A1S3CJ18"/>
<protein>
    <submittedName>
        <fullName evidence="4">Uncharacterized protein LOC103501542</fullName>
    </submittedName>
</protein>
<dbReference type="InterPro" id="IPR007493">
    <property type="entry name" value="DUF538"/>
</dbReference>
<dbReference type="Pfam" id="PF04398">
    <property type="entry name" value="DUF538"/>
    <property type="match status" value="1"/>
</dbReference>
<proteinExistence type="predicted"/>
<dbReference type="Proteomes" id="UP001652600">
    <property type="component" value="Chromosome 2"/>
</dbReference>